<dbReference type="Pfam" id="PF13561">
    <property type="entry name" value="adh_short_C2"/>
    <property type="match status" value="1"/>
</dbReference>
<dbReference type="InterPro" id="IPR036291">
    <property type="entry name" value="NAD(P)-bd_dom_sf"/>
</dbReference>
<dbReference type="Proteomes" id="UP001652626">
    <property type="component" value="Chromosome 3"/>
</dbReference>
<name>A0ABM4ARB0_VANTA</name>
<dbReference type="PRINTS" id="PR00081">
    <property type="entry name" value="GDHRDH"/>
</dbReference>
<gene>
    <name evidence="2" type="primary">LOC135193786</name>
</gene>
<dbReference type="GeneID" id="135193786"/>
<dbReference type="RefSeq" id="XP_064073831.1">
    <property type="nucleotide sequence ID" value="XM_064217761.1"/>
</dbReference>
<keyword evidence="1" id="KW-1185">Reference proteome</keyword>
<organism evidence="1 2">
    <name type="scientific">Vanessa tameamea</name>
    <name type="common">Kamehameha butterfly</name>
    <dbReference type="NCBI Taxonomy" id="334116"/>
    <lineage>
        <taxon>Eukaryota</taxon>
        <taxon>Metazoa</taxon>
        <taxon>Ecdysozoa</taxon>
        <taxon>Arthropoda</taxon>
        <taxon>Hexapoda</taxon>
        <taxon>Insecta</taxon>
        <taxon>Pterygota</taxon>
        <taxon>Neoptera</taxon>
        <taxon>Endopterygota</taxon>
        <taxon>Lepidoptera</taxon>
        <taxon>Glossata</taxon>
        <taxon>Ditrysia</taxon>
        <taxon>Papilionoidea</taxon>
        <taxon>Nymphalidae</taxon>
        <taxon>Nymphalinae</taxon>
        <taxon>Vanessa</taxon>
    </lineage>
</organism>
<dbReference type="SUPFAM" id="SSF51735">
    <property type="entry name" value="NAD(P)-binding Rossmann-fold domains"/>
    <property type="match status" value="1"/>
</dbReference>
<dbReference type="InterPro" id="IPR002347">
    <property type="entry name" value="SDR_fam"/>
</dbReference>
<proteinExistence type="predicted"/>
<evidence type="ECO:0000313" key="1">
    <source>
        <dbReference type="Proteomes" id="UP001652626"/>
    </source>
</evidence>
<dbReference type="PANTHER" id="PTHR43975">
    <property type="entry name" value="ZGC:101858"/>
    <property type="match status" value="1"/>
</dbReference>
<dbReference type="PANTHER" id="PTHR43975:SF2">
    <property type="entry name" value="EG:BACR7A4.14 PROTEIN-RELATED"/>
    <property type="match status" value="1"/>
</dbReference>
<sequence>MSFKNKVAIVTGASSGIGASASIMFSKEGARVVMVGRNETKLSAVAAKCSSPLVIRADIANDDAARSIINQTIKKFGQIDILVNNAGMTMENGGILANDMMKSYDTIMNINLRAAVHLTNLAAPYLIKTKGNIVNISSIAGIMPPFGVGMTNYYISKAALNHFTVCCATELAPHGVRVNVLSPGPVRTDFMDNAKAAFTWDDFPSKTLLNRVSEPEEIADMILYLASDKAKSVTGSNYVNDNGMLIKKTY</sequence>
<evidence type="ECO:0000313" key="2">
    <source>
        <dbReference type="RefSeq" id="XP_064073831.1"/>
    </source>
</evidence>
<reference evidence="2" key="2">
    <citation type="submission" date="2025-08" db="UniProtKB">
        <authorList>
            <consortium name="RefSeq"/>
        </authorList>
    </citation>
    <scope>IDENTIFICATION</scope>
    <source>
        <tissue evidence="2">Whole body</tissue>
    </source>
</reference>
<reference evidence="1" key="1">
    <citation type="submission" date="2025-05" db="UniProtKB">
        <authorList>
            <consortium name="RefSeq"/>
        </authorList>
    </citation>
    <scope>NUCLEOTIDE SEQUENCE [LARGE SCALE GENOMIC DNA]</scope>
</reference>
<accession>A0ABM4ARB0</accession>
<protein>
    <submittedName>
        <fullName evidence="2">3-oxoacyl-[acyl-carrier-protein] reductase FabG-like</fullName>
    </submittedName>
</protein>
<dbReference type="PRINTS" id="PR00080">
    <property type="entry name" value="SDRFAMILY"/>
</dbReference>
<dbReference type="Gene3D" id="3.40.50.720">
    <property type="entry name" value="NAD(P)-binding Rossmann-like Domain"/>
    <property type="match status" value="1"/>
</dbReference>